<dbReference type="EMBL" id="VTPC01060001">
    <property type="protein sequence ID" value="KAF2889973.1"/>
    <property type="molecule type" value="Genomic_DNA"/>
</dbReference>
<keyword evidence="3" id="KW-1185">Reference proteome</keyword>
<organism evidence="2 3">
    <name type="scientific">Ignelater luminosus</name>
    <name type="common">Cucubano</name>
    <name type="synonym">Pyrophorus luminosus</name>
    <dbReference type="NCBI Taxonomy" id="2038154"/>
    <lineage>
        <taxon>Eukaryota</taxon>
        <taxon>Metazoa</taxon>
        <taxon>Ecdysozoa</taxon>
        <taxon>Arthropoda</taxon>
        <taxon>Hexapoda</taxon>
        <taxon>Insecta</taxon>
        <taxon>Pterygota</taxon>
        <taxon>Neoptera</taxon>
        <taxon>Endopterygota</taxon>
        <taxon>Coleoptera</taxon>
        <taxon>Polyphaga</taxon>
        <taxon>Elateriformia</taxon>
        <taxon>Elateroidea</taxon>
        <taxon>Elateridae</taxon>
        <taxon>Agrypninae</taxon>
        <taxon>Pyrophorini</taxon>
        <taxon>Ignelater</taxon>
    </lineage>
</organism>
<protein>
    <submittedName>
        <fullName evidence="2">Uncharacterized protein</fullName>
    </submittedName>
</protein>
<reference evidence="2" key="1">
    <citation type="submission" date="2019-08" db="EMBL/GenBank/DDBJ databases">
        <title>The genome of the North American firefly Photinus pyralis.</title>
        <authorList>
            <consortium name="Photinus pyralis genome working group"/>
            <person name="Fallon T.R."/>
            <person name="Sander Lower S.E."/>
            <person name="Weng J.-K."/>
        </authorList>
    </citation>
    <scope>NUCLEOTIDE SEQUENCE</scope>
    <source>
        <strain evidence="2">TRF0915ILg1</strain>
        <tissue evidence="2">Whole body</tissue>
    </source>
</reference>
<feature type="compositionally biased region" description="Polar residues" evidence="1">
    <location>
        <begin position="130"/>
        <end position="140"/>
    </location>
</feature>
<feature type="region of interest" description="Disordered" evidence="1">
    <location>
        <begin position="110"/>
        <end position="140"/>
    </location>
</feature>
<name>A0A8K0CM79_IGNLU</name>
<comment type="caution">
    <text evidence="2">The sequence shown here is derived from an EMBL/GenBank/DDBJ whole genome shotgun (WGS) entry which is preliminary data.</text>
</comment>
<gene>
    <name evidence="2" type="ORF">ILUMI_16200</name>
</gene>
<proteinExistence type="predicted"/>
<evidence type="ECO:0000313" key="3">
    <source>
        <dbReference type="Proteomes" id="UP000801492"/>
    </source>
</evidence>
<accession>A0A8K0CM79</accession>
<sequence length="140" mass="15645">MTNDEFDQMFDVPAVAGYVHRRRTRAPQKKKKNKRQRARQAASREAIPETITEDTADFPSPVPLQLARMEFRPSSAAVITIIRRGRATAGIRRALALVLYNVCSQHGSRAHRRRLQGNQPLLPEEPPSTVRGSTATGPYG</sequence>
<evidence type="ECO:0000256" key="1">
    <source>
        <dbReference type="SAM" id="MobiDB-lite"/>
    </source>
</evidence>
<feature type="compositionally biased region" description="Basic residues" evidence="1">
    <location>
        <begin position="19"/>
        <end position="38"/>
    </location>
</feature>
<feature type="region of interest" description="Disordered" evidence="1">
    <location>
        <begin position="17"/>
        <end position="59"/>
    </location>
</feature>
<evidence type="ECO:0000313" key="2">
    <source>
        <dbReference type="EMBL" id="KAF2889973.1"/>
    </source>
</evidence>
<dbReference type="AlphaFoldDB" id="A0A8K0CM79"/>
<dbReference type="Proteomes" id="UP000801492">
    <property type="component" value="Unassembled WGS sequence"/>
</dbReference>